<dbReference type="Pfam" id="PF03190">
    <property type="entry name" value="Thioredox_DsbH"/>
    <property type="match status" value="1"/>
</dbReference>
<evidence type="ECO:0000256" key="1">
    <source>
        <dbReference type="SAM" id="SignalP"/>
    </source>
</evidence>
<reference evidence="3 4" key="1">
    <citation type="journal article" date="2019" name="Nat. Microbiol.">
        <title>Mediterranean grassland soil C-N compound turnover is dependent on rainfall and depth, and is mediated by genomically divergent microorganisms.</title>
        <authorList>
            <person name="Diamond S."/>
            <person name="Andeer P.F."/>
            <person name="Li Z."/>
            <person name="Crits-Christoph A."/>
            <person name="Burstein D."/>
            <person name="Anantharaman K."/>
            <person name="Lane K.R."/>
            <person name="Thomas B.C."/>
            <person name="Pan C."/>
            <person name="Northen T.R."/>
            <person name="Banfield J.F."/>
        </authorList>
    </citation>
    <scope>NUCLEOTIDE SEQUENCE [LARGE SCALE GENOMIC DNA]</scope>
    <source>
        <strain evidence="3">WS_11</strain>
    </source>
</reference>
<feature type="chain" id="PRO_5021720330" evidence="1">
    <location>
        <begin position="20"/>
        <end position="383"/>
    </location>
</feature>
<dbReference type="InterPro" id="IPR024705">
    <property type="entry name" value="Ssp411"/>
</dbReference>
<organism evidence="3 4">
    <name type="scientific">Eiseniibacteriota bacterium</name>
    <dbReference type="NCBI Taxonomy" id="2212470"/>
    <lineage>
        <taxon>Bacteria</taxon>
        <taxon>Candidatus Eiseniibacteriota</taxon>
    </lineage>
</organism>
<dbReference type="Gene3D" id="3.40.30.10">
    <property type="entry name" value="Glutaredoxin"/>
    <property type="match status" value="1"/>
</dbReference>
<sequence>MTRSRAGGHSLAAPVAALAATAAAPPGTERRRPNRLVHEKSPYLLQHAYNPVDWYPWGEEAFAKARREDKPIFLSIGYSTCHWCHVMERESFEDDSVADLLNRYFVPIKVDREERPDVDRLYMNAMQAMGLGGGWPLNAFLTPDLAPFYGGTYFPPRAMMGRPGMMEVLPRVHEVWEQQRDQVTVNARHVMEAMDSLATPDAAAADRESLFVQCAEYLAKQYDATHGGFGTAPKFPSVSNLNFLMRMWAHDRDGDALHMVAGQLGAMRRGGIHDQLGGGFHRYSTDREWLVPHFEKMLYDQAQLAWAYLEWYQEGSAGDIAADAARGIFTYVARDLTSPEGAFYSAEDADSEGEEGKFYVWTPAQIDAVLGPEDARTFCEYYG</sequence>
<evidence type="ECO:0000313" key="3">
    <source>
        <dbReference type="EMBL" id="TMQ73839.1"/>
    </source>
</evidence>
<feature type="non-terminal residue" evidence="3">
    <location>
        <position position="383"/>
    </location>
</feature>
<evidence type="ECO:0000259" key="2">
    <source>
        <dbReference type="Pfam" id="PF03190"/>
    </source>
</evidence>
<dbReference type="CDD" id="cd02955">
    <property type="entry name" value="SSP411"/>
    <property type="match status" value="1"/>
</dbReference>
<proteinExistence type="predicted"/>
<accession>A0A538UDN6</accession>
<dbReference type="PANTHER" id="PTHR42899">
    <property type="entry name" value="SPERMATOGENESIS-ASSOCIATED PROTEIN 20"/>
    <property type="match status" value="1"/>
</dbReference>
<dbReference type="SUPFAM" id="SSF48208">
    <property type="entry name" value="Six-hairpin glycosidases"/>
    <property type="match status" value="1"/>
</dbReference>
<comment type="caution">
    <text evidence="3">The sequence shown here is derived from an EMBL/GenBank/DDBJ whole genome shotgun (WGS) entry which is preliminary data.</text>
</comment>
<keyword evidence="1" id="KW-0732">Signal</keyword>
<dbReference type="GO" id="GO:0005975">
    <property type="term" value="P:carbohydrate metabolic process"/>
    <property type="evidence" value="ECO:0007669"/>
    <property type="project" value="InterPro"/>
</dbReference>
<dbReference type="InterPro" id="IPR008928">
    <property type="entry name" value="6-hairpin_glycosidase_sf"/>
</dbReference>
<evidence type="ECO:0000313" key="4">
    <source>
        <dbReference type="Proteomes" id="UP000319771"/>
    </source>
</evidence>
<dbReference type="InterPro" id="IPR004879">
    <property type="entry name" value="Ssp411-like_TRX"/>
</dbReference>
<dbReference type="Proteomes" id="UP000319771">
    <property type="component" value="Unassembled WGS sequence"/>
</dbReference>
<dbReference type="InterPro" id="IPR036249">
    <property type="entry name" value="Thioredoxin-like_sf"/>
</dbReference>
<feature type="signal peptide" evidence="1">
    <location>
        <begin position="1"/>
        <end position="19"/>
    </location>
</feature>
<dbReference type="SUPFAM" id="SSF52833">
    <property type="entry name" value="Thioredoxin-like"/>
    <property type="match status" value="1"/>
</dbReference>
<protein>
    <submittedName>
        <fullName evidence="3">Thioredoxin domain-containing protein</fullName>
    </submittedName>
</protein>
<dbReference type="EMBL" id="VBPB01000039">
    <property type="protein sequence ID" value="TMQ73839.1"/>
    <property type="molecule type" value="Genomic_DNA"/>
</dbReference>
<feature type="domain" description="Spermatogenesis-associated protein 20-like TRX" evidence="2">
    <location>
        <begin position="33"/>
        <end position="194"/>
    </location>
</feature>
<gene>
    <name evidence="3" type="ORF">E6K81_02670</name>
</gene>
<dbReference type="AlphaFoldDB" id="A0A538UDN6"/>
<dbReference type="PANTHER" id="PTHR42899:SF1">
    <property type="entry name" value="SPERMATOGENESIS-ASSOCIATED PROTEIN 20"/>
    <property type="match status" value="1"/>
</dbReference>
<name>A0A538UDN6_UNCEI</name>